<evidence type="ECO:0000256" key="8">
    <source>
        <dbReference type="ARBA" id="ARBA00022915"/>
    </source>
</evidence>
<dbReference type="SUPFAM" id="SSF51735">
    <property type="entry name" value="NAD(P)-binding Rossmann-fold domains"/>
    <property type="match status" value="1"/>
</dbReference>
<dbReference type="GO" id="GO:0047850">
    <property type="term" value="F:diaminopimelate dehydrogenase activity"/>
    <property type="evidence" value="ECO:0007669"/>
    <property type="project" value="UniProtKB-UniRule"/>
</dbReference>
<keyword evidence="13" id="KW-0547">Nucleotide-binding</keyword>
<comment type="caution">
    <text evidence="15">The sequence shown here is derived from an EMBL/GenBank/DDBJ whole genome shotgun (WGS) entry which is preliminary data.</text>
</comment>
<accession>A0A2N6UKD6</accession>
<evidence type="ECO:0000256" key="6">
    <source>
        <dbReference type="ARBA" id="ARBA00022605"/>
    </source>
</evidence>
<dbReference type="EMBL" id="PNHP01000001">
    <property type="protein sequence ID" value="PMC82321.1"/>
    <property type="molecule type" value="Genomic_DNA"/>
</dbReference>
<feature type="binding site" evidence="13">
    <location>
        <begin position="84"/>
        <end position="86"/>
    </location>
    <ligand>
        <name>NADP(+)</name>
        <dbReference type="ChEBI" id="CHEBI:58349"/>
    </ligand>
</feature>
<evidence type="ECO:0000313" key="16">
    <source>
        <dbReference type="Proteomes" id="UP000235658"/>
    </source>
</evidence>
<dbReference type="AlphaFoldDB" id="A0A2N6UKD6"/>
<feature type="binding site" evidence="13">
    <location>
        <position position="241"/>
    </location>
    <ligand>
        <name>substrate</name>
    </ligand>
</feature>
<dbReference type="SUPFAM" id="SSF55347">
    <property type="entry name" value="Glyceraldehyde-3-phosphate dehydrogenase-like, C-terminal domain"/>
    <property type="match status" value="1"/>
</dbReference>
<feature type="binding site" evidence="13">
    <location>
        <begin position="113"/>
        <end position="117"/>
    </location>
    <ligand>
        <name>NADP(+)</name>
        <dbReference type="ChEBI" id="CHEBI:58349"/>
    </ligand>
</feature>
<evidence type="ECO:0000256" key="7">
    <source>
        <dbReference type="ARBA" id="ARBA00022857"/>
    </source>
</evidence>
<dbReference type="Pfam" id="PF16654">
    <property type="entry name" value="DAPDH_C"/>
    <property type="match status" value="1"/>
</dbReference>
<evidence type="ECO:0000259" key="14">
    <source>
        <dbReference type="Pfam" id="PF16654"/>
    </source>
</evidence>
<feature type="binding site" evidence="13">
    <location>
        <position position="140"/>
    </location>
    <ligand>
        <name>substrate</name>
    </ligand>
</feature>
<sequence length="318" mass="36140">MIRIGIVGYGNLGKSCEKLVEKTEDMKLVGIFSRREIKKDGFYKIENIEKFKDDIDVLILCGSSDKDIRVQAPLLIKNFNTVDSFDTHKNIPSYEEKMGKLAEENEKIAIISTGWDPGLFSIIRTYSEAILEEGKTYTFWGKGISQGHSAAVRNIEGIKDASQYTIPKEEFIEKIKNGENPKFTPEAAHIREVFAVAEEGYDKKDLEEKIKSIPNYFDKYHTIVHFISQEELNKNHKGMPHGGKVIRVGQSPNQNQSTIELSLVLENNPDFTAAVNIAYARAAYKLKKENKKGAFTVLDIAPKYLLKETRQELIKKFI</sequence>
<comment type="subunit">
    <text evidence="3 12">Homodimer.</text>
</comment>
<feature type="binding site" evidence="13">
    <location>
        <begin position="9"/>
        <end position="12"/>
    </location>
    <ligand>
        <name>NADP(+)</name>
        <dbReference type="ChEBI" id="CHEBI:58349"/>
    </ligand>
</feature>
<name>A0A2N6UKD6_9FIRM</name>
<keyword evidence="7 12" id="KW-0521">NADP</keyword>
<evidence type="ECO:0000256" key="9">
    <source>
        <dbReference type="ARBA" id="ARBA00023002"/>
    </source>
</evidence>
<keyword evidence="9 12" id="KW-0560">Oxidoreductase</keyword>
<evidence type="ECO:0000256" key="10">
    <source>
        <dbReference type="ARBA" id="ARBA00023154"/>
    </source>
</evidence>
<comment type="catalytic activity">
    <reaction evidence="11 12">
        <text>meso-2,6-diaminopimelate + NADP(+) + H2O = (S)-2-amino-6-oxoheptanedioate + NH4(+) + NADPH + H(+)</text>
        <dbReference type="Rhea" id="RHEA:13561"/>
        <dbReference type="ChEBI" id="CHEBI:15377"/>
        <dbReference type="ChEBI" id="CHEBI:15378"/>
        <dbReference type="ChEBI" id="CHEBI:28938"/>
        <dbReference type="ChEBI" id="CHEBI:57783"/>
        <dbReference type="ChEBI" id="CHEBI:57791"/>
        <dbReference type="ChEBI" id="CHEBI:58349"/>
        <dbReference type="ChEBI" id="CHEBI:58556"/>
        <dbReference type="EC" id="1.4.1.16"/>
    </reaction>
</comment>
<dbReference type="EC" id="1.4.1.16" evidence="4 12"/>
<dbReference type="Proteomes" id="UP000235658">
    <property type="component" value="Unassembled WGS sequence"/>
</dbReference>
<dbReference type="InterPro" id="IPR032094">
    <property type="entry name" value="Meso-DAP_DH_C"/>
</dbReference>
<comment type="pathway">
    <text evidence="1 12">Amino-acid biosynthesis; L-lysine biosynthesis via DAP pathway; DL-2,6-diaminopimelate from (S)-tetrahydrodipicolinate: step 1/1.</text>
</comment>
<keyword evidence="8 12" id="KW-0220">Diaminopimelate biosynthesis</keyword>
<dbReference type="Gene3D" id="3.40.50.720">
    <property type="entry name" value="NAD(P)-binding Rossmann-like Domain"/>
    <property type="match status" value="1"/>
</dbReference>
<dbReference type="PIRSF" id="PIRSF025648">
    <property type="entry name" value="DDH"/>
    <property type="match status" value="1"/>
</dbReference>
<feature type="binding site" evidence="13">
    <location>
        <position position="268"/>
    </location>
    <ligand>
        <name>substrate</name>
    </ligand>
</feature>
<dbReference type="NCBIfam" id="TIGR01921">
    <property type="entry name" value="DAP-DH"/>
    <property type="match status" value="1"/>
</dbReference>
<comment type="similarity">
    <text evidence="2 12">Belongs to the diaminopimelate dehydrogenase family.</text>
</comment>
<evidence type="ECO:0000256" key="3">
    <source>
        <dbReference type="ARBA" id="ARBA00011738"/>
    </source>
</evidence>
<dbReference type="Gene3D" id="3.30.360.10">
    <property type="entry name" value="Dihydrodipicolinate Reductase, domain 2"/>
    <property type="match status" value="1"/>
</dbReference>
<feature type="binding site" evidence="13">
    <location>
        <position position="165"/>
    </location>
    <ligand>
        <name>substrate</name>
    </ligand>
</feature>
<evidence type="ECO:0000256" key="13">
    <source>
        <dbReference type="PIRSR" id="PIRSR025648-1"/>
    </source>
</evidence>
<evidence type="ECO:0000256" key="5">
    <source>
        <dbReference type="ARBA" id="ARBA00021654"/>
    </source>
</evidence>
<dbReference type="GeneID" id="84577733"/>
<feature type="binding site" evidence="13">
    <location>
        <begin position="33"/>
        <end position="35"/>
    </location>
    <ligand>
        <name>NADP(+)</name>
        <dbReference type="ChEBI" id="CHEBI:58349"/>
    </ligand>
</feature>
<evidence type="ECO:0000256" key="2">
    <source>
        <dbReference type="ARBA" id="ARBA00007442"/>
    </source>
</evidence>
<keyword evidence="10 12" id="KW-0457">Lysine biosynthesis</keyword>
<reference evidence="15 16" key="1">
    <citation type="submission" date="2017-09" db="EMBL/GenBank/DDBJ databases">
        <title>Bacterial strain isolated from the female urinary microbiota.</title>
        <authorList>
            <person name="Thomas-White K."/>
            <person name="Kumar N."/>
            <person name="Forster S."/>
            <person name="Putonti C."/>
            <person name="Lawley T."/>
            <person name="Wolfe A.J."/>
        </authorList>
    </citation>
    <scope>NUCLEOTIDE SEQUENCE [LARGE SCALE GENOMIC DNA]</scope>
    <source>
        <strain evidence="15 16">UMB0204</strain>
    </source>
</reference>
<feature type="binding site" evidence="13">
    <location>
        <begin position="61"/>
        <end position="64"/>
    </location>
    <ligand>
        <name>NADP(+)</name>
        <dbReference type="ChEBI" id="CHEBI:58349"/>
    </ligand>
</feature>
<dbReference type="InterPro" id="IPR036291">
    <property type="entry name" value="NAD(P)-bd_dom_sf"/>
</dbReference>
<evidence type="ECO:0000256" key="1">
    <source>
        <dbReference type="ARBA" id="ARBA00004896"/>
    </source>
</evidence>
<dbReference type="GO" id="GO:0009089">
    <property type="term" value="P:lysine biosynthetic process via diaminopimelate"/>
    <property type="evidence" value="ECO:0007669"/>
    <property type="project" value="UniProtKB-UniRule"/>
</dbReference>
<organism evidence="15 16">
    <name type="scientific">Anaerococcus hydrogenalis</name>
    <dbReference type="NCBI Taxonomy" id="33029"/>
    <lineage>
        <taxon>Bacteria</taxon>
        <taxon>Bacillati</taxon>
        <taxon>Bacillota</taxon>
        <taxon>Tissierellia</taxon>
        <taxon>Tissierellales</taxon>
        <taxon>Peptoniphilaceae</taxon>
        <taxon>Anaerococcus</taxon>
    </lineage>
</organism>
<dbReference type="UniPathway" id="UPA00034">
    <property type="reaction ID" value="UER00026"/>
</dbReference>
<evidence type="ECO:0000256" key="11">
    <source>
        <dbReference type="ARBA" id="ARBA00052023"/>
    </source>
</evidence>
<gene>
    <name evidence="15" type="ORF">CJ192_00885</name>
</gene>
<dbReference type="RefSeq" id="WP_102197416.1">
    <property type="nucleotide sequence ID" value="NZ_JAHAHW010000006.1"/>
</dbReference>
<dbReference type="InterPro" id="IPR010190">
    <property type="entry name" value="Diaminopimelate_DH_Ddh"/>
</dbReference>
<feature type="binding site" evidence="13">
    <location>
        <position position="191"/>
    </location>
    <ligand>
        <name>substrate</name>
    </ligand>
</feature>
<dbReference type="GO" id="GO:0000166">
    <property type="term" value="F:nucleotide binding"/>
    <property type="evidence" value="ECO:0007669"/>
    <property type="project" value="UniProtKB-KW"/>
</dbReference>
<comment type="function">
    <text evidence="12">Catalyzes the reversible NADPH-dependent reductive amination of L-2-amino-6-oxopimelate, the acyclic form of L-tetrahydrodipicolinate, to generate the meso compound, D,L-2,6-diaminopimelate.</text>
</comment>
<dbReference type="CDD" id="cd02270">
    <property type="entry name" value="meso-DAPDH_N"/>
    <property type="match status" value="1"/>
</dbReference>
<evidence type="ECO:0000256" key="4">
    <source>
        <dbReference type="ARBA" id="ARBA00012080"/>
    </source>
</evidence>
<dbReference type="GO" id="GO:0019877">
    <property type="term" value="P:diaminopimelate biosynthetic process"/>
    <property type="evidence" value="ECO:0007669"/>
    <property type="project" value="UniProtKB-UniRule"/>
</dbReference>
<proteinExistence type="inferred from homology"/>
<keyword evidence="6 12" id="KW-0028">Amino-acid biosynthesis</keyword>
<protein>
    <recommendedName>
        <fullName evidence="5 12">Meso-diaminopimelate D-dehydrogenase</fullName>
        <shortName evidence="12">DAPDH</shortName>
        <shortName evidence="12">Meso-DAP dehydrogenase</shortName>
        <ecNumber evidence="4 12">1.4.1.16</ecNumber>
    </recommendedName>
</protein>
<feature type="domain" description="Meso-diaminopimelate D-dehydrogenase C-terminal" evidence="14">
    <location>
        <begin position="114"/>
        <end position="266"/>
    </location>
</feature>
<evidence type="ECO:0000256" key="12">
    <source>
        <dbReference type="PIRNR" id="PIRNR025648"/>
    </source>
</evidence>
<evidence type="ECO:0000313" key="15">
    <source>
        <dbReference type="EMBL" id="PMC82321.1"/>
    </source>
</evidence>